<evidence type="ECO:0000313" key="2">
    <source>
        <dbReference type="Proteomes" id="UP000830198"/>
    </source>
</evidence>
<accession>A0ABY4IBT4</accession>
<name>A0ABY4IBT4_CHIFI</name>
<keyword evidence="2" id="KW-1185">Reference proteome</keyword>
<reference evidence="1 2" key="1">
    <citation type="submission" date="2022-04" db="EMBL/GenBank/DDBJ databases">
        <title>The arsenic-methylating capacity of Chitinophaga filiformis YT5 during chitin decomposition.</title>
        <authorList>
            <person name="Chen G."/>
            <person name="Liang Y."/>
        </authorList>
    </citation>
    <scope>NUCLEOTIDE SEQUENCE [LARGE SCALE GENOMIC DNA]</scope>
    <source>
        <strain evidence="1 2">YT5</strain>
    </source>
</reference>
<evidence type="ECO:0000313" key="1">
    <source>
        <dbReference type="EMBL" id="UPK72136.1"/>
    </source>
</evidence>
<protein>
    <submittedName>
        <fullName evidence="1">Uncharacterized protein</fullName>
    </submittedName>
</protein>
<dbReference type="EMBL" id="CP095855">
    <property type="protein sequence ID" value="UPK72136.1"/>
    <property type="molecule type" value="Genomic_DNA"/>
</dbReference>
<sequence>MNEVLTVVMQIAARARKQPGEALTDLHVFIDIGLLYDCFDSLNKKGASAVDAEKWIVCNYLKRICKRIPDVKKGAPYFLRFLPLPLKVPSN</sequence>
<gene>
    <name evidence="1" type="ORF">MYF79_12655</name>
</gene>
<dbReference type="RefSeq" id="WP_247814220.1">
    <property type="nucleotide sequence ID" value="NZ_CP095855.1"/>
</dbReference>
<organism evidence="1 2">
    <name type="scientific">Chitinophaga filiformis</name>
    <name type="common">Myxococcus filiformis</name>
    <name type="synonym">Flexibacter filiformis</name>
    <dbReference type="NCBI Taxonomy" id="104663"/>
    <lineage>
        <taxon>Bacteria</taxon>
        <taxon>Pseudomonadati</taxon>
        <taxon>Bacteroidota</taxon>
        <taxon>Chitinophagia</taxon>
        <taxon>Chitinophagales</taxon>
        <taxon>Chitinophagaceae</taxon>
        <taxon>Chitinophaga</taxon>
    </lineage>
</organism>
<proteinExistence type="predicted"/>
<dbReference type="Proteomes" id="UP000830198">
    <property type="component" value="Chromosome"/>
</dbReference>